<evidence type="ECO:0000313" key="4">
    <source>
        <dbReference type="Proteomes" id="UP001179280"/>
    </source>
</evidence>
<comment type="caution">
    <text evidence="3">The sequence shown here is derived from an EMBL/GenBank/DDBJ whole genome shotgun (WGS) entry which is preliminary data.</text>
</comment>
<feature type="domain" description="Peptidase M24" evidence="1">
    <location>
        <begin position="165"/>
        <end position="372"/>
    </location>
</feature>
<reference evidence="3" key="1">
    <citation type="submission" date="2021-01" db="EMBL/GenBank/DDBJ databases">
        <title>Genomic Encyclopedia of Type Strains, Phase IV (KMG-IV): sequencing the most valuable type-strain genomes for metagenomic binning, comparative biology and taxonomic classification.</title>
        <authorList>
            <person name="Goeker M."/>
        </authorList>
    </citation>
    <scope>NUCLEOTIDE SEQUENCE</scope>
    <source>
        <strain evidence="3">DSM 21943</strain>
    </source>
</reference>
<sequence length="397" mass="44825">MFPFTLEEFQSRLIDTKRKMVDYGIDVLLITDPANMNYLAGYNGWSFYVHQMLVILIDEEQPIWIGRGMDANVAKQTTWLLHERIIAYPDDYVQSTEKHPMEFIGKILTDIGQSTRNIGVELDTYYYTAKAHNRLTQSMPNALFKDATNLVNWVRLIKSEAEIHYMKQAGKIAAKAMYAGMNTIRSGARECDVVADIYHAQISGTEEAGGDYPAIVPLLPSGIKTNAPHITWTDQRYPNEETVIIELAGCHQRYHAPLARTITIGTPQQRVTDVASIVIEGLNEVLSFIKPGVTCEQVEQVWQKTINRYGLRKDSRLGYSTGLNYPPDWGEHTASLRKGDCTVLKENMAFHVIPGMWYEDFGVEISESIRVTGDSCELLCEFPRQLLSNQSSVDSAS</sequence>
<dbReference type="Gene3D" id="3.40.350.10">
    <property type="entry name" value="Creatinase/prolidase N-terminal domain"/>
    <property type="match status" value="1"/>
</dbReference>
<gene>
    <name evidence="3" type="ORF">JOC54_004556</name>
</gene>
<keyword evidence="3" id="KW-0645">Protease</keyword>
<keyword evidence="4" id="KW-1185">Reference proteome</keyword>
<dbReference type="RefSeq" id="WP_204469272.1">
    <property type="nucleotide sequence ID" value="NZ_JAFBCV010000026.1"/>
</dbReference>
<dbReference type="SUPFAM" id="SSF55920">
    <property type="entry name" value="Creatinase/aminopeptidase"/>
    <property type="match status" value="1"/>
</dbReference>
<organism evidence="3 4">
    <name type="scientific">Shouchella xiaoxiensis</name>
    <dbReference type="NCBI Taxonomy" id="766895"/>
    <lineage>
        <taxon>Bacteria</taxon>
        <taxon>Bacillati</taxon>
        <taxon>Bacillota</taxon>
        <taxon>Bacilli</taxon>
        <taxon>Bacillales</taxon>
        <taxon>Bacillaceae</taxon>
        <taxon>Shouchella</taxon>
    </lineage>
</organism>
<keyword evidence="3" id="KW-0224">Dipeptidase</keyword>
<dbReference type="Pfam" id="PF01321">
    <property type="entry name" value="Creatinase_N"/>
    <property type="match status" value="1"/>
</dbReference>
<dbReference type="Proteomes" id="UP001179280">
    <property type="component" value="Unassembled WGS sequence"/>
</dbReference>
<dbReference type="InterPro" id="IPR000994">
    <property type="entry name" value="Pept_M24"/>
</dbReference>
<evidence type="ECO:0000313" key="3">
    <source>
        <dbReference type="EMBL" id="MBM7841255.1"/>
    </source>
</evidence>
<dbReference type="InterPro" id="IPR050659">
    <property type="entry name" value="Peptidase_M24B"/>
</dbReference>
<evidence type="ECO:0000259" key="2">
    <source>
        <dbReference type="Pfam" id="PF01321"/>
    </source>
</evidence>
<name>A0ABS2T0H7_9BACI</name>
<dbReference type="PANTHER" id="PTHR46112:SF2">
    <property type="entry name" value="XAA-PRO AMINOPEPTIDASE P-RELATED"/>
    <property type="match status" value="1"/>
</dbReference>
<dbReference type="Gene3D" id="3.90.230.10">
    <property type="entry name" value="Creatinase/methionine aminopeptidase superfamily"/>
    <property type="match status" value="1"/>
</dbReference>
<dbReference type="InterPro" id="IPR029149">
    <property type="entry name" value="Creatin/AminoP/Spt16_N"/>
</dbReference>
<dbReference type="GO" id="GO:0102009">
    <property type="term" value="F:proline dipeptidase activity"/>
    <property type="evidence" value="ECO:0007669"/>
    <property type="project" value="UniProtKB-EC"/>
</dbReference>
<dbReference type="CDD" id="cd01066">
    <property type="entry name" value="APP_MetAP"/>
    <property type="match status" value="1"/>
</dbReference>
<keyword evidence="3" id="KW-0378">Hydrolase</keyword>
<evidence type="ECO:0000259" key="1">
    <source>
        <dbReference type="Pfam" id="PF00557"/>
    </source>
</evidence>
<dbReference type="Pfam" id="PF00557">
    <property type="entry name" value="Peptidase_M24"/>
    <property type="match status" value="1"/>
</dbReference>
<dbReference type="InterPro" id="IPR000587">
    <property type="entry name" value="Creatinase_N"/>
</dbReference>
<protein>
    <submittedName>
        <fullName evidence="3">Xaa-Pro dipeptidase</fullName>
        <ecNumber evidence="3">3.4.13.9</ecNumber>
    </submittedName>
</protein>
<accession>A0ABS2T0H7</accession>
<dbReference type="SUPFAM" id="SSF53092">
    <property type="entry name" value="Creatinase/prolidase N-terminal domain"/>
    <property type="match status" value="1"/>
</dbReference>
<dbReference type="EC" id="3.4.13.9" evidence="3"/>
<dbReference type="PANTHER" id="PTHR46112">
    <property type="entry name" value="AMINOPEPTIDASE"/>
    <property type="match status" value="1"/>
</dbReference>
<dbReference type="EMBL" id="JAFBCV010000026">
    <property type="protein sequence ID" value="MBM7841255.1"/>
    <property type="molecule type" value="Genomic_DNA"/>
</dbReference>
<dbReference type="InterPro" id="IPR036005">
    <property type="entry name" value="Creatinase/aminopeptidase-like"/>
</dbReference>
<feature type="domain" description="Creatinase N-terminal" evidence="2">
    <location>
        <begin position="16"/>
        <end position="157"/>
    </location>
</feature>
<proteinExistence type="predicted"/>